<dbReference type="Proteomes" id="UP001408789">
    <property type="component" value="Unassembled WGS sequence"/>
</dbReference>
<feature type="compositionally biased region" description="Polar residues" evidence="1">
    <location>
        <begin position="318"/>
        <end position="327"/>
    </location>
</feature>
<name>A0AAP0DP00_9ASTR</name>
<dbReference type="Gene3D" id="1.25.40.10">
    <property type="entry name" value="Tetratricopeptide repeat domain"/>
    <property type="match status" value="1"/>
</dbReference>
<feature type="region of interest" description="Disordered" evidence="1">
    <location>
        <begin position="310"/>
        <end position="333"/>
    </location>
</feature>
<dbReference type="InterPro" id="IPR057352">
    <property type="entry name" value="TPR_TmcB/C"/>
</dbReference>
<evidence type="ECO:0000313" key="4">
    <source>
        <dbReference type="Proteomes" id="UP001408789"/>
    </source>
</evidence>
<feature type="region of interest" description="Disordered" evidence="1">
    <location>
        <begin position="174"/>
        <end position="206"/>
    </location>
</feature>
<sequence>MLSRAPPFHVSPHQITTVKYTTHCSSHSTSIINPPHTHSSHIQLILTEFLTEFASKMASVLFRTGSGSITSSPLTGSLTGSPGFSLPLRHDSFSGGDKLHFEVKSRRRISRAISESQTLFRLKSVGAGSQTFPETLPEVPDEDVIIGGIGSLKFAEKCFDRIIEIPAGRIASEEEQFTGFGSGSGRDRGGFGSGRSSGGNNNSNERSKIGAHYRKLLESSPNDPLLLRNYGKFVHEVEGDAVKAEEYYGRAILASPGDGELLSLYGKLIWDAERDGERAQHYFDQAINASPDDCTVMGSYAQFMWEAEEDENEEEQSGSKACSSTSDLMVAAF</sequence>
<protein>
    <recommendedName>
        <fullName evidence="2">TmcB/TmcC TPR repeats domain-containing protein</fullName>
    </recommendedName>
</protein>
<dbReference type="PANTHER" id="PTHR26312:SF123">
    <property type="entry name" value="TETRATRICOPEPTIDE REPEAT (TPR)-LIKE SUPERFAMILY PROTEIN"/>
    <property type="match status" value="1"/>
</dbReference>
<evidence type="ECO:0000313" key="3">
    <source>
        <dbReference type="EMBL" id="KAK9076563.1"/>
    </source>
</evidence>
<evidence type="ECO:0000259" key="2">
    <source>
        <dbReference type="Pfam" id="PF25474"/>
    </source>
</evidence>
<dbReference type="InterPro" id="IPR011990">
    <property type="entry name" value="TPR-like_helical_dom_sf"/>
</dbReference>
<accession>A0AAP0DP00</accession>
<dbReference type="PANTHER" id="PTHR26312">
    <property type="entry name" value="TETRATRICOPEPTIDE REPEAT PROTEIN 5"/>
    <property type="match status" value="1"/>
</dbReference>
<keyword evidence="4" id="KW-1185">Reference proteome</keyword>
<dbReference type="SUPFAM" id="SSF48452">
    <property type="entry name" value="TPR-like"/>
    <property type="match status" value="1"/>
</dbReference>
<dbReference type="EMBL" id="JBCNJP010000007">
    <property type="protein sequence ID" value="KAK9076563.1"/>
    <property type="molecule type" value="Genomic_DNA"/>
</dbReference>
<feature type="compositionally biased region" description="Gly residues" evidence="1">
    <location>
        <begin position="180"/>
        <end position="197"/>
    </location>
</feature>
<feature type="domain" description="TmcB/TmcC TPR repeats" evidence="2">
    <location>
        <begin position="206"/>
        <end position="251"/>
    </location>
</feature>
<comment type="caution">
    <text evidence="3">The sequence shown here is derived from an EMBL/GenBank/DDBJ whole genome shotgun (WGS) entry which is preliminary data.</text>
</comment>
<evidence type="ECO:0000256" key="1">
    <source>
        <dbReference type="SAM" id="MobiDB-lite"/>
    </source>
</evidence>
<reference evidence="3 4" key="1">
    <citation type="submission" date="2024-04" db="EMBL/GenBank/DDBJ databases">
        <title>The reference genome of an endangered Asteraceae, Deinandra increscens subsp. villosa, native to the Central Coast of California.</title>
        <authorList>
            <person name="Guilliams M."/>
            <person name="Hasenstab-Lehman K."/>
            <person name="Meyer R."/>
            <person name="Mcevoy S."/>
        </authorList>
    </citation>
    <scope>NUCLEOTIDE SEQUENCE [LARGE SCALE GENOMIC DNA]</scope>
    <source>
        <tissue evidence="3">Leaf</tissue>
    </source>
</reference>
<proteinExistence type="predicted"/>
<dbReference type="Pfam" id="PF25474">
    <property type="entry name" value="TPR_TmcB"/>
    <property type="match status" value="1"/>
</dbReference>
<dbReference type="AlphaFoldDB" id="A0AAP0DP00"/>
<gene>
    <name evidence="3" type="ORF">SSX86_004897</name>
</gene>
<organism evidence="3 4">
    <name type="scientific">Deinandra increscens subsp. villosa</name>
    <dbReference type="NCBI Taxonomy" id="3103831"/>
    <lineage>
        <taxon>Eukaryota</taxon>
        <taxon>Viridiplantae</taxon>
        <taxon>Streptophyta</taxon>
        <taxon>Embryophyta</taxon>
        <taxon>Tracheophyta</taxon>
        <taxon>Spermatophyta</taxon>
        <taxon>Magnoliopsida</taxon>
        <taxon>eudicotyledons</taxon>
        <taxon>Gunneridae</taxon>
        <taxon>Pentapetalae</taxon>
        <taxon>asterids</taxon>
        <taxon>campanulids</taxon>
        <taxon>Asterales</taxon>
        <taxon>Asteraceae</taxon>
        <taxon>Asteroideae</taxon>
        <taxon>Heliantheae alliance</taxon>
        <taxon>Madieae</taxon>
        <taxon>Madiinae</taxon>
        <taxon>Deinandra</taxon>
    </lineage>
</organism>